<gene>
    <name evidence="2" type="ORF">SADUNF_Sadunf16G0097900</name>
</gene>
<dbReference type="InterPro" id="IPR029071">
    <property type="entry name" value="Ubiquitin-like_domsf"/>
</dbReference>
<dbReference type="CDD" id="cd17039">
    <property type="entry name" value="Ubl_ubiquitin_like"/>
    <property type="match status" value="2"/>
</dbReference>
<name>A0A835J7X9_9ROSI</name>
<dbReference type="Proteomes" id="UP000657918">
    <property type="component" value="Chromosome 16"/>
</dbReference>
<dbReference type="Pfam" id="PF00240">
    <property type="entry name" value="ubiquitin"/>
    <property type="match status" value="1"/>
</dbReference>
<dbReference type="OrthoDB" id="851491at2759"/>
<reference evidence="2 3" key="1">
    <citation type="submission" date="2020-10" db="EMBL/GenBank/DDBJ databases">
        <title>Plant Genome Project.</title>
        <authorList>
            <person name="Zhang R.-G."/>
        </authorList>
    </citation>
    <scope>NUCLEOTIDE SEQUENCE [LARGE SCALE GENOMIC DNA]</scope>
    <source>
        <strain evidence="2">FAFU-HL-1</strain>
        <tissue evidence="2">Leaf</tissue>
    </source>
</reference>
<evidence type="ECO:0000313" key="3">
    <source>
        <dbReference type="Proteomes" id="UP000657918"/>
    </source>
</evidence>
<dbReference type="SUPFAM" id="SSF54236">
    <property type="entry name" value="Ubiquitin-like"/>
    <property type="match status" value="2"/>
</dbReference>
<sequence>MYPLYTVGEVKQEITSRTNVNRNHLTLRGSHYLEKLDDYVTLEECGYRGEATIYLDVRRSPGNPDFDLVAGLPNNNGWKPVRVRETTTVAELKDKIMQRWGIPADKMTLIRLSTVMEDSYCLIDYLISKLGDVRVEINDDSKGVEESNSQGHCYEHLLRREGPALAKAPALPWRDSQITKNTFAAFRATGFTMIIVSA</sequence>
<dbReference type="Gene3D" id="3.10.20.90">
    <property type="entry name" value="Phosphatidylinositol 3-kinase Catalytic Subunit, Chain A, domain 1"/>
    <property type="match status" value="1"/>
</dbReference>
<evidence type="ECO:0000313" key="2">
    <source>
        <dbReference type="EMBL" id="KAF9665203.1"/>
    </source>
</evidence>
<dbReference type="PROSITE" id="PS50053">
    <property type="entry name" value="UBIQUITIN_2"/>
    <property type="match status" value="1"/>
</dbReference>
<dbReference type="InterPro" id="IPR000626">
    <property type="entry name" value="Ubiquitin-like_dom"/>
</dbReference>
<keyword evidence="3" id="KW-1185">Reference proteome</keyword>
<accession>A0A835J7X9</accession>
<dbReference type="AlphaFoldDB" id="A0A835J7X9"/>
<evidence type="ECO:0000259" key="1">
    <source>
        <dbReference type="PROSITE" id="PS50053"/>
    </source>
</evidence>
<proteinExistence type="predicted"/>
<organism evidence="2 3">
    <name type="scientific">Salix dunnii</name>
    <dbReference type="NCBI Taxonomy" id="1413687"/>
    <lineage>
        <taxon>Eukaryota</taxon>
        <taxon>Viridiplantae</taxon>
        <taxon>Streptophyta</taxon>
        <taxon>Embryophyta</taxon>
        <taxon>Tracheophyta</taxon>
        <taxon>Spermatophyta</taxon>
        <taxon>Magnoliopsida</taxon>
        <taxon>eudicotyledons</taxon>
        <taxon>Gunneridae</taxon>
        <taxon>Pentapetalae</taxon>
        <taxon>rosids</taxon>
        <taxon>fabids</taxon>
        <taxon>Malpighiales</taxon>
        <taxon>Salicaceae</taxon>
        <taxon>Saliceae</taxon>
        <taxon>Salix</taxon>
    </lineage>
</organism>
<protein>
    <recommendedName>
        <fullName evidence="1">Ubiquitin-like domain-containing protein</fullName>
    </recommendedName>
</protein>
<dbReference type="EMBL" id="JADGMS010000016">
    <property type="protein sequence ID" value="KAF9665203.1"/>
    <property type="molecule type" value="Genomic_DNA"/>
</dbReference>
<comment type="caution">
    <text evidence="2">The sequence shown here is derived from an EMBL/GenBank/DDBJ whole genome shotgun (WGS) entry which is preliminary data.</text>
</comment>
<feature type="domain" description="Ubiquitin-like" evidence="1">
    <location>
        <begin position="81"/>
        <end position="135"/>
    </location>
</feature>